<accession>A0ABW4SH12</accession>
<comment type="function">
    <text evidence="1">Broad specificity carboxypetidase that releases amino acids sequentially from the C-terminus, including neutral, aromatic, polar and basic residues.</text>
</comment>
<comment type="caution">
    <text evidence="2">The sequence shown here is derived from an EMBL/GenBank/DDBJ whole genome shotgun (WGS) entry which is preliminary data.</text>
</comment>
<protein>
    <recommendedName>
        <fullName evidence="1">Metal-dependent carboxypeptidase</fullName>
        <ecNumber evidence="1">3.4.17.19</ecNumber>
    </recommendedName>
</protein>
<keyword evidence="1 2" id="KW-0121">Carboxypeptidase</keyword>
<dbReference type="InterPro" id="IPR001333">
    <property type="entry name" value="Peptidase_M32_Taq"/>
</dbReference>
<gene>
    <name evidence="2" type="ORF">ACFSFY_08925</name>
</gene>
<dbReference type="EMBL" id="JBHUGI010000024">
    <property type="protein sequence ID" value="MFD1928180.1"/>
    <property type="molecule type" value="Genomic_DNA"/>
</dbReference>
<dbReference type="SUPFAM" id="SSF55486">
    <property type="entry name" value="Metalloproteases ('zincins'), catalytic domain"/>
    <property type="match status" value="1"/>
</dbReference>
<dbReference type="PIRSF" id="PIRSF006615">
    <property type="entry name" value="Zn_crbxpep_Taq"/>
    <property type="match status" value="1"/>
</dbReference>
<dbReference type="PANTHER" id="PTHR34217">
    <property type="entry name" value="METAL-DEPENDENT CARBOXYPEPTIDASE"/>
    <property type="match status" value="1"/>
</dbReference>
<keyword evidence="3" id="KW-1185">Reference proteome</keyword>
<organism evidence="2 3">
    <name type="scientific">Sporosarcina siberiensis</name>
    <dbReference type="NCBI Taxonomy" id="1365606"/>
    <lineage>
        <taxon>Bacteria</taxon>
        <taxon>Bacillati</taxon>
        <taxon>Bacillota</taxon>
        <taxon>Bacilli</taxon>
        <taxon>Bacillales</taxon>
        <taxon>Caryophanaceae</taxon>
        <taxon>Sporosarcina</taxon>
    </lineage>
</organism>
<dbReference type="Pfam" id="PF02074">
    <property type="entry name" value="Peptidase_M32"/>
    <property type="match status" value="1"/>
</dbReference>
<dbReference type="Gene3D" id="1.10.1370.30">
    <property type="match status" value="1"/>
</dbReference>
<dbReference type="GO" id="GO:0004180">
    <property type="term" value="F:carboxypeptidase activity"/>
    <property type="evidence" value="ECO:0007669"/>
    <property type="project" value="UniProtKB-KW"/>
</dbReference>
<comment type="similarity">
    <text evidence="1">Belongs to the peptidase M32 family.</text>
</comment>
<comment type="catalytic activity">
    <reaction evidence="1">
        <text>Release of a C-terminal amino acid with broad specificity, except for -Pro.</text>
        <dbReference type="EC" id="3.4.17.19"/>
    </reaction>
</comment>
<dbReference type="PRINTS" id="PR00998">
    <property type="entry name" value="CRBOXYPTASET"/>
</dbReference>
<name>A0ABW4SH12_9BACL</name>
<dbReference type="RefSeq" id="WP_381537294.1">
    <property type="nucleotide sequence ID" value="NZ_JBHUGI010000024.1"/>
</dbReference>
<dbReference type="EC" id="3.4.17.19" evidence="1"/>
<dbReference type="CDD" id="cd06460">
    <property type="entry name" value="M32_Taq"/>
    <property type="match status" value="1"/>
</dbReference>
<reference evidence="3" key="1">
    <citation type="journal article" date="2019" name="Int. J. Syst. Evol. Microbiol.">
        <title>The Global Catalogue of Microorganisms (GCM) 10K type strain sequencing project: providing services to taxonomists for standard genome sequencing and annotation.</title>
        <authorList>
            <consortium name="The Broad Institute Genomics Platform"/>
            <consortium name="The Broad Institute Genome Sequencing Center for Infectious Disease"/>
            <person name="Wu L."/>
            <person name="Ma J."/>
        </authorList>
    </citation>
    <scope>NUCLEOTIDE SEQUENCE [LARGE SCALE GENOMIC DNA]</scope>
    <source>
        <strain evidence="3">CGMCC 4.7177</strain>
    </source>
</reference>
<keyword evidence="1" id="KW-0645">Protease</keyword>
<keyword evidence="1" id="KW-0479">Metal-binding</keyword>
<dbReference type="PANTHER" id="PTHR34217:SF1">
    <property type="entry name" value="CARBOXYPEPTIDASE 1"/>
    <property type="match status" value="1"/>
</dbReference>
<evidence type="ECO:0000256" key="1">
    <source>
        <dbReference type="PIRNR" id="PIRNR006615"/>
    </source>
</evidence>
<keyword evidence="1 2" id="KW-0378">Hydrolase</keyword>
<evidence type="ECO:0000313" key="2">
    <source>
        <dbReference type="EMBL" id="MFD1928180.1"/>
    </source>
</evidence>
<evidence type="ECO:0000313" key="3">
    <source>
        <dbReference type="Proteomes" id="UP001597218"/>
    </source>
</evidence>
<proteinExistence type="inferred from homology"/>
<dbReference type="Proteomes" id="UP001597218">
    <property type="component" value="Unassembled WGS sequence"/>
</dbReference>
<sequence>MEKDFLAHLKKMSAYDEAISIMYWDMRTGAPKKGIASRSEAVGTLSAEQYKMGVSSEMESYLKKLEKKKSTLNPILLKTYEEVQKNFDLSKKVPADEYREYVVLTSQAESVWEEAKDQSDFEMFLPYLEKIVATTKKFIDYWGVKDGNPYNTLLDQYEPGLTTDIIDEVFGQLKETIVPLVKKITDAKSKPETSFLFKTFPKENQKSFSHDLLNQLGYDFDAGRLDETVHPFAMGITIGDVRITTKYDENDFRSAVFGTIHECGHALYEQNISEELEGLPIASGTSMGIHESQSLFYEMFVGKNENFWKYNFDLLKSYSEDQFKDVTLEEFLRAINASEKSLIRIEADELTYSLHIMIRYEIEKELFNGTIEVKDLPGIWNDKYEEYLGIRPGNDGEGVLQDVHWAGGSFGYFPSYALGYMYAAQFKNAMLKELPNFDELCLRGDFQPILEWLTENIHKYGKMKKPLEIIKDVTGEGLNAKYLADYLSEKYTRLYNL</sequence>
<dbReference type="PROSITE" id="PS52034">
    <property type="entry name" value="PEPTIDASE_M32"/>
    <property type="match status" value="1"/>
</dbReference>
<keyword evidence="1" id="KW-0482">Metalloprotease</keyword>